<organism evidence="5 6">
    <name type="scientific">Dialister hominis</name>
    <dbReference type="NCBI Taxonomy" id="2582419"/>
    <lineage>
        <taxon>Bacteria</taxon>
        <taxon>Bacillati</taxon>
        <taxon>Bacillota</taxon>
        <taxon>Negativicutes</taxon>
        <taxon>Veillonellales</taxon>
        <taxon>Veillonellaceae</taxon>
        <taxon>Dialister</taxon>
    </lineage>
</organism>
<name>A0A8D4UWB2_9FIRM</name>
<proteinExistence type="predicted"/>
<dbReference type="InterPro" id="IPR018060">
    <property type="entry name" value="HTH_AraC"/>
</dbReference>
<evidence type="ECO:0000256" key="3">
    <source>
        <dbReference type="ARBA" id="ARBA00023163"/>
    </source>
</evidence>
<sequence length="296" mass="33725">MDKPFTILPDAPAMPGAKASPFYVQKEKKGEQKSYRTITHWHDELECLTILDGTLDFQLNESVISLQKGSTLIVLPGAIHRNLTKPEDTVFMRILANPALLTANEEIREKLVRPLLQNASREYFYIPAGSDDAPKVQRLLRELQASKDSKEPAAPFRTVALIHMLLYYLYRSFPPMLNALPQPSFSDRAVQKDMVHFIYEHYQEKITLADISAAGKVSRSKCCSLFKIYMGSSPIDFVNDYRLEVSRSLLQYTDTSVADIAFNCGFTSQSYFTKLFSRTFHMTPTEFRNSTKKISI</sequence>
<keyword evidence="1" id="KW-0805">Transcription regulation</keyword>
<keyword evidence="6" id="KW-1185">Reference proteome</keyword>
<dbReference type="AlphaFoldDB" id="A0A8D4UWB2"/>
<dbReference type="SUPFAM" id="SSF46689">
    <property type="entry name" value="Homeodomain-like"/>
    <property type="match status" value="1"/>
</dbReference>
<evidence type="ECO:0000313" key="5">
    <source>
        <dbReference type="EMBL" id="BBK26191.1"/>
    </source>
</evidence>
<dbReference type="InterPro" id="IPR020449">
    <property type="entry name" value="Tscrpt_reg_AraC-type_HTH"/>
</dbReference>
<dbReference type="GO" id="GO:0043565">
    <property type="term" value="F:sequence-specific DNA binding"/>
    <property type="evidence" value="ECO:0007669"/>
    <property type="project" value="InterPro"/>
</dbReference>
<dbReference type="InterPro" id="IPR037923">
    <property type="entry name" value="HTH-like"/>
</dbReference>
<evidence type="ECO:0000256" key="2">
    <source>
        <dbReference type="ARBA" id="ARBA00023125"/>
    </source>
</evidence>
<dbReference type="GO" id="GO:0003700">
    <property type="term" value="F:DNA-binding transcription factor activity"/>
    <property type="evidence" value="ECO:0007669"/>
    <property type="project" value="InterPro"/>
</dbReference>
<accession>A0A8D4UWB2</accession>
<dbReference type="PRINTS" id="PR00032">
    <property type="entry name" value="HTHARAC"/>
</dbReference>
<dbReference type="PANTHER" id="PTHR43280">
    <property type="entry name" value="ARAC-FAMILY TRANSCRIPTIONAL REGULATOR"/>
    <property type="match status" value="1"/>
</dbReference>
<dbReference type="Pfam" id="PF12833">
    <property type="entry name" value="HTH_18"/>
    <property type="match status" value="1"/>
</dbReference>
<dbReference type="Gene3D" id="1.10.10.60">
    <property type="entry name" value="Homeodomain-like"/>
    <property type="match status" value="2"/>
</dbReference>
<dbReference type="InterPro" id="IPR009057">
    <property type="entry name" value="Homeodomain-like_sf"/>
</dbReference>
<dbReference type="RefSeq" id="WP_144269343.1">
    <property type="nucleotide sequence ID" value="NZ_AP019697.1"/>
</dbReference>
<dbReference type="GeneID" id="92717319"/>
<dbReference type="Pfam" id="PF02311">
    <property type="entry name" value="AraC_binding"/>
    <property type="match status" value="1"/>
</dbReference>
<dbReference type="InterPro" id="IPR014710">
    <property type="entry name" value="RmlC-like_jellyroll"/>
</dbReference>
<dbReference type="OrthoDB" id="9778008at2"/>
<reference evidence="6" key="1">
    <citation type="submission" date="2019-05" db="EMBL/GenBank/DDBJ databases">
        <title>Complete genome sequencing of Dialister sp. strain 5BBH33.</title>
        <authorList>
            <person name="Sakamoto M."/>
            <person name="Murakami T."/>
            <person name="Mori H."/>
        </authorList>
    </citation>
    <scope>NUCLEOTIDE SEQUENCE [LARGE SCALE GENOMIC DNA]</scope>
    <source>
        <strain evidence="6">5BBH33</strain>
    </source>
</reference>
<evidence type="ECO:0000313" key="6">
    <source>
        <dbReference type="Proteomes" id="UP000320585"/>
    </source>
</evidence>
<dbReference type="PROSITE" id="PS01124">
    <property type="entry name" value="HTH_ARAC_FAMILY_2"/>
    <property type="match status" value="1"/>
</dbReference>
<evidence type="ECO:0000259" key="4">
    <source>
        <dbReference type="PROSITE" id="PS01124"/>
    </source>
</evidence>
<evidence type="ECO:0000256" key="1">
    <source>
        <dbReference type="ARBA" id="ARBA00023015"/>
    </source>
</evidence>
<dbReference type="Gene3D" id="2.60.120.10">
    <property type="entry name" value="Jelly Rolls"/>
    <property type="match status" value="1"/>
</dbReference>
<dbReference type="KEGG" id="dho:Dia5BBH33_21260"/>
<dbReference type="SUPFAM" id="SSF51215">
    <property type="entry name" value="Regulatory protein AraC"/>
    <property type="match status" value="1"/>
</dbReference>
<dbReference type="SMART" id="SM00342">
    <property type="entry name" value="HTH_ARAC"/>
    <property type="match status" value="1"/>
</dbReference>
<protein>
    <submittedName>
        <fullName evidence="5">Putative HTH-type transcriptional regulator YdeC</fullName>
    </submittedName>
</protein>
<dbReference type="Proteomes" id="UP000320585">
    <property type="component" value="Chromosome"/>
</dbReference>
<feature type="domain" description="HTH araC/xylS-type" evidence="4">
    <location>
        <begin position="192"/>
        <end position="290"/>
    </location>
</feature>
<dbReference type="EMBL" id="AP019697">
    <property type="protein sequence ID" value="BBK26191.1"/>
    <property type="molecule type" value="Genomic_DNA"/>
</dbReference>
<dbReference type="InterPro" id="IPR003313">
    <property type="entry name" value="AraC-bd"/>
</dbReference>
<gene>
    <name evidence="5" type="primary">ydeC</name>
    <name evidence="5" type="ORF">Dia5BBH33_21260</name>
</gene>
<keyword evidence="2" id="KW-0238">DNA-binding</keyword>
<keyword evidence="3" id="KW-0804">Transcription</keyword>
<dbReference type="PANTHER" id="PTHR43280:SF28">
    <property type="entry name" value="HTH-TYPE TRANSCRIPTIONAL ACTIVATOR RHAS"/>
    <property type="match status" value="1"/>
</dbReference>